<evidence type="ECO:0008006" key="3">
    <source>
        <dbReference type="Google" id="ProtNLM"/>
    </source>
</evidence>
<protein>
    <recommendedName>
        <fullName evidence="3">VWFA domain-containing protein</fullName>
    </recommendedName>
</protein>
<proteinExistence type="predicted"/>
<gene>
    <name evidence="1" type="ORF">DDE20_05975</name>
</gene>
<comment type="caution">
    <text evidence="1">The sequence shown here is derived from an EMBL/GenBank/DDBJ whole genome shotgun (WGS) entry which is preliminary data.</text>
</comment>
<evidence type="ECO:0000313" key="1">
    <source>
        <dbReference type="EMBL" id="PVH29661.1"/>
    </source>
</evidence>
<dbReference type="SUPFAM" id="SSF53300">
    <property type="entry name" value="vWA-like"/>
    <property type="match status" value="1"/>
</dbReference>
<reference evidence="1 2" key="1">
    <citation type="submission" date="2018-04" db="EMBL/GenBank/DDBJ databases">
        <title>Pararhodobacter oceanense sp. nov., isolated from marine intertidal sediment.</title>
        <authorList>
            <person name="Wang X.-L."/>
            <person name="Du Z.-J."/>
        </authorList>
    </citation>
    <scope>NUCLEOTIDE SEQUENCE [LARGE SCALE GENOMIC DNA]</scope>
    <source>
        <strain evidence="1 2">AM505</strain>
    </source>
</reference>
<name>A0A2T8HW47_9RHOB</name>
<dbReference type="EMBL" id="QDKM01000002">
    <property type="protein sequence ID" value="PVH29661.1"/>
    <property type="molecule type" value="Genomic_DNA"/>
</dbReference>
<keyword evidence="2" id="KW-1185">Reference proteome</keyword>
<accession>A0A2T8HW47</accession>
<dbReference type="InterPro" id="IPR036465">
    <property type="entry name" value="vWFA_dom_sf"/>
</dbReference>
<dbReference type="RefSeq" id="WP_116557549.1">
    <property type="nucleotide sequence ID" value="NZ_QDKM01000002.1"/>
</dbReference>
<dbReference type="OrthoDB" id="9792179at2"/>
<sequence>MRRPTRPRFAPLLTIFALTALLIANPARACRLALVLGFDVSRSVNDIDYRLQVDGIVAALFDPEVRGLILEPSQPVAMAVFEWAGQVEQQLVADWTLLNSAADIDLLAQQILTHSRRDRGLTAVGSALTYARRLIAHGPACTWQTIDLAGDGQINDGPEPRRIYDTTDFGDIVVNGLAIGVHEHRIEDWFRRNVLHGPGAFLEFTPTHEDFAEAFRRKLIRELREPVLGLAPSPSDHG</sequence>
<dbReference type="Proteomes" id="UP000245911">
    <property type="component" value="Unassembled WGS sequence"/>
</dbReference>
<evidence type="ECO:0000313" key="2">
    <source>
        <dbReference type="Proteomes" id="UP000245911"/>
    </source>
</evidence>
<dbReference type="AlphaFoldDB" id="A0A2T8HW47"/>
<organism evidence="1 2">
    <name type="scientific">Pararhodobacter oceanensis</name>
    <dbReference type="NCBI Taxonomy" id="2172121"/>
    <lineage>
        <taxon>Bacteria</taxon>
        <taxon>Pseudomonadati</taxon>
        <taxon>Pseudomonadota</taxon>
        <taxon>Alphaproteobacteria</taxon>
        <taxon>Rhodobacterales</taxon>
        <taxon>Paracoccaceae</taxon>
        <taxon>Pararhodobacter</taxon>
    </lineage>
</organism>
<dbReference type="InterPro" id="IPR010607">
    <property type="entry name" value="DUF1194"/>
</dbReference>
<dbReference type="Pfam" id="PF06707">
    <property type="entry name" value="DUF1194"/>
    <property type="match status" value="1"/>
</dbReference>